<dbReference type="Proteomes" id="UP000584325">
    <property type="component" value="Unassembled WGS sequence"/>
</dbReference>
<comment type="similarity">
    <text evidence="1 7">Belongs to the cytochrome P450 family.</text>
</comment>
<dbReference type="InterPro" id="IPR001128">
    <property type="entry name" value="Cyt_P450"/>
</dbReference>
<evidence type="ECO:0000256" key="3">
    <source>
        <dbReference type="ARBA" id="ARBA00022723"/>
    </source>
</evidence>
<dbReference type="Gene3D" id="1.10.630.10">
    <property type="entry name" value="Cytochrome P450"/>
    <property type="match status" value="1"/>
</dbReference>
<dbReference type="Pfam" id="PF00067">
    <property type="entry name" value="p450"/>
    <property type="match status" value="2"/>
</dbReference>
<keyword evidence="2 7" id="KW-0349">Heme</keyword>
<evidence type="ECO:0008006" key="11">
    <source>
        <dbReference type="Google" id="ProtNLM"/>
    </source>
</evidence>
<evidence type="ECO:0000256" key="2">
    <source>
        <dbReference type="ARBA" id="ARBA00022617"/>
    </source>
</evidence>
<keyword evidence="3 7" id="KW-0479">Metal-binding</keyword>
<dbReference type="PANTHER" id="PTHR46696:SF1">
    <property type="entry name" value="CYTOCHROME P450 YJIB-RELATED"/>
    <property type="match status" value="1"/>
</dbReference>
<evidence type="ECO:0000256" key="6">
    <source>
        <dbReference type="ARBA" id="ARBA00023033"/>
    </source>
</evidence>
<gene>
    <name evidence="9" type="ORF">FHS02_000762</name>
</gene>
<evidence type="ECO:0000313" key="10">
    <source>
        <dbReference type="Proteomes" id="UP000584325"/>
    </source>
</evidence>
<feature type="region of interest" description="Disordered" evidence="8">
    <location>
        <begin position="1"/>
        <end position="28"/>
    </location>
</feature>
<name>A0A7W5E873_9BURK</name>
<dbReference type="InterPro" id="IPR017972">
    <property type="entry name" value="Cyt_P450_CS"/>
</dbReference>
<evidence type="ECO:0000256" key="4">
    <source>
        <dbReference type="ARBA" id="ARBA00023002"/>
    </source>
</evidence>
<dbReference type="InterPro" id="IPR036396">
    <property type="entry name" value="Cyt_P450_sf"/>
</dbReference>
<organism evidence="9 10">
    <name type="scientific">Pseudoduganella umbonata</name>
    <dbReference type="NCBI Taxonomy" id="864828"/>
    <lineage>
        <taxon>Bacteria</taxon>
        <taxon>Pseudomonadati</taxon>
        <taxon>Pseudomonadota</taxon>
        <taxon>Betaproteobacteria</taxon>
        <taxon>Burkholderiales</taxon>
        <taxon>Oxalobacteraceae</taxon>
        <taxon>Telluria group</taxon>
        <taxon>Pseudoduganella</taxon>
    </lineage>
</organism>
<keyword evidence="6 7" id="KW-0503">Monooxygenase</keyword>
<dbReference type="GO" id="GO:0020037">
    <property type="term" value="F:heme binding"/>
    <property type="evidence" value="ECO:0007669"/>
    <property type="project" value="InterPro"/>
</dbReference>
<dbReference type="AlphaFoldDB" id="A0A7W5E873"/>
<comment type="caution">
    <text evidence="9">The sequence shown here is derived from an EMBL/GenBank/DDBJ whole genome shotgun (WGS) entry which is preliminary data.</text>
</comment>
<feature type="compositionally biased region" description="Polar residues" evidence="8">
    <location>
        <begin position="10"/>
        <end position="21"/>
    </location>
</feature>
<dbReference type="FunFam" id="1.10.630.10:FF:000018">
    <property type="entry name" value="Cytochrome P450 monooxygenase"/>
    <property type="match status" value="1"/>
</dbReference>
<evidence type="ECO:0000313" key="9">
    <source>
        <dbReference type="EMBL" id="MBB3219975.1"/>
    </source>
</evidence>
<reference evidence="9 10" key="1">
    <citation type="submission" date="2020-08" db="EMBL/GenBank/DDBJ databases">
        <title>Genomic Encyclopedia of Type Strains, Phase III (KMG-III): the genomes of soil and plant-associated and newly described type strains.</title>
        <authorList>
            <person name="Whitman W."/>
        </authorList>
    </citation>
    <scope>NUCLEOTIDE SEQUENCE [LARGE SCALE GENOMIC DNA]</scope>
    <source>
        <strain evidence="9 10">CECT 7753</strain>
    </source>
</reference>
<dbReference type="PROSITE" id="PS00086">
    <property type="entry name" value="CYTOCHROME_P450"/>
    <property type="match status" value="1"/>
</dbReference>
<dbReference type="RefSeq" id="WP_229422537.1">
    <property type="nucleotide sequence ID" value="NZ_CP040017.1"/>
</dbReference>
<protein>
    <recommendedName>
        <fullName evidence="11">Cytochrome P450</fullName>
    </recommendedName>
</protein>
<keyword evidence="5 7" id="KW-0408">Iron</keyword>
<dbReference type="GO" id="GO:0005506">
    <property type="term" value="F:iron ion binding"/>
    <property type="evidence" value="ECO:0007669"/>
    <property type="project" value="InterPro"/>
</dbReference>
<dbReference type="GO" id="GO:0016705">
    <property type="term" value="F:oxidoreductase activity, acting on paired donors, with incorporation or reduction of molecular oxygen"/>
    <property type="evidence" value="ECO:0007669"/>
    <property type="project" value="InterPro"/>
</dbReference>
<dbReference type="EMBL" id="JACHXS010000001">
    <property type="protein sequence ID" value="MBB3219975.1"/>
    <property type="molecule type" value="Genomic_DNA"/>
</dbReference>
<dbReference type="PANTHER" id="PTHR46696">
    <property type="entry name" value="P450, PUTATIVE (EUROFUNG)-RELATED"/>
    <property type="match status" value="1"/>
</dbReference>
<dbReference type="InterPro" id="IPR002397">
    <property type="entry name" value="Cyt_P450_B"/>
</dbReference>
<dbReference type="PRINTS" id="PR00385">
    <property type="entry name" value="P450"/>
</dbReference>
<dbReference type="PRINTS" id="PR00359">
    <property type="entry name" value="BP450"/>
</dbReference>
<evidence type="ECO:0000256" key="5">
    <source>
        <dbReference type="ARBA" id="ARBA00023004"/>
    </source>
</evidence>
<evidence type="ECO:0000256" key="1">
    <source>
        <dbReference type="ARBA" id="ARBA00010617"/>
    </source>
</evidence>
<dbReference type="GO" id="GO:0004497">
    <property type="term" value="F:monooxygenase activity"/>
    <property type="evidence" value="ECO:0007669"/>
    <property type="project" value="UniProtKB-KW"/>
</dbReference>
<dbReference type="CDD" id="cd20625">
    <property type="entry name" value="CYP164-like"/>
    <property type="match status" value="1"/>
</dbReference>
<dbReference type="SUPFAM" id="SSF48264">
    <property type="entry name" value="Cytochrome P450"/>
    <property type="match status" value="1"/>
</dbReference>
<proteinExistence type="inferred from homology"/>
<evidence type="ECO:0000256" key="7">
    <source>
        <dbReference type="RuleBase" id="RU000461"/>
    </source>
</evidence>
<accession>A0A7W5E873</accession>
<sequence length="461" mass="50851">MRNMDELESHSTTGSHASKSPGNRIGHVPARPEMVRQAWPLPCQPAPPANTPLPLFDGLFLQDPYPTYRALREQGPVHWRDDVFQGAWILPHYADVAFALRDPRFSSQRTGGWIKRVPDAATPAADGRGQAGRDAFQRMFARAMVFLDAPDHRRLRRAMAAGFHPSRIRALAPRIEQLADELFDPLQHCPQFEFIGAVARPLPSRVMALLLGVDRSDEARFMAWSDSLATFIGALQPSADELRGARRGLMQMAGYFDGLLRERRQAPGTDLIGCLLQAEAAGEIHADGELVAQCAMLLFAGHETTRNLLGNAVHTLLSHPAQWRALRACPEAMPAAIREILRYDSPVQYTGRRVAATLTLHGHTLRRGDLVLALIGAANRDPARFAAPDTFDIARRESSHLSFGSGPHVCIGATLALLEAEVTLRQMARRWPDLRLAESTTSWNGNPGLRGLTKLQLRTVG</sequence>
<keyword evidence="4 7" id="KW-0560">Oxidoreductase</keyword>
<evidence type="ECO:0000256" key="8">
    <source>
        <dbReference type="SAM" id="MobiDB-lite"/>
    </source>
</evidence>